<sequence length="436" mass="49445">MGDDRWPKIHAERTVRAKETSDVVDERIHSAFRNVKSFPLKRIIIQFWRPVKTSGGVGVLSCYGNPYALSPVNHRLRKYRSFCSKYYYSIDKAHGPMTIRGSPPASAFLNHFPELVLDLRVHRGTPLVDLALQSSGLKHAKNETGKALQAAVLSHAITLGQVWFPFDNYKSPKGRKLLAKFDTYCVISPGDSLPSVKIFYDYLHYLPLNLGEGLVGRTLGTSQQHLCRNIYRWSENTGVLAVLSANTKCTCFVICLRCNHTGNLDYAFEFFWPLSRNHLAMMEALLLTIREHLPSFKILIHCTFAKIFPGNQPSETRALVGMKRKSIEGQSELTNISNPEGEDEDDDDDDLIILAAYKVDYRLFFLPSSPTFRNFMEKINQEFELGCAGTYNIEYQVLPGEWYSLTDGTSLRSCISSYQASKNIDHIKLRVLVVET</sequence>
<evidence type="ECO:0000313" key="2">
    <source>
        <dbReference type="Proteomes" id="UP001056120"/>
    </source>
</evidence>
<keyword evidence="2" id="KW-1185">Reference proteome</keyword>
<reference evidence="2" key="1">
    <citation type="journal article" date="2022" name="Mol. Ecol. Resour.">
        <title>The genomes of chicory, endive, great burdock and yacon provide insights into Asteraceae palaeo-polyploidization history and plant inulin production.</title>
        <authorList>
            <person name="Fan W."/>
            <person name="Wang S."/>
            <person name="Wang H."/>
            <person name="Wang A."/>
            <person name="Jiang F."/>
            <person name="Liu H."/>
            <person name="Zhao H."/>
            <person name="Xu D."/>
            <person name="Zhang Y."/>
        </authorList>
    </citation>
    <scope>NUCLEOTIDE SEQUENCE [LARGE SCALE GENOMIC DNA]</scope>
    <source>
        <strain evidence="2">cv. Yunnan</strain>
    </source>
</reference>
<evidence type="ECO:0000313" key="1">
    <source>
        <dbReference type="EMBL" id="KAI3821276.1"/>
    </source>
</evidence>
<proteinExistence type="predicted"/>
<accession>A0ACB9JNG6</accession>
<dbReference type="EMBL" id="CM042020">
    <property type="protein sequence ID" value="KAI3821276.1"/>
    <property type="molecule type" value="Genomic_DNA"/>
</dbReference>
<reference evidence="1 2" key="2">
    <citation type="journal article" date="2022" name="Mol. Ecol. Resour.">
        <title>The genomes of chicory, endive, great burdock and yacon provide insights into Asteraceae paleo-polyploidization history and plant inulin production.</title>
        <authorList>
            <person name="Fan W."/>
            <person name="Wang S."/>
            <person name="Wang H."/>
            <person name="Wang A."/>
            <person name="Jiang F."/>
            <person name="Liu H."/>
            <person name="Zhao H."/>
            <person name="Xu D."/>
            <person name="Zhang Y."/>
        </authorList>
    </citation>
    <scope>NUCLEOTIDE SEQUENCE [LARGE SCALE GENOMIC DNA]</scope>
    <source>
        <strain evidence="2">cv. Yunnan</strain>
        <tissue evidence="1">Leaves</tissue>
    </source>
</reference>
<name>A0ACB9JNG6_9ASTR</name>
<comment type="caution">
    <text evidence="1">The sequence shown here is derived from an EMBL/GenBank/DDBJ whole genome shotgun (WGS) entry which is preliminary data.</text>
</comment>
<dbReference type="Proteomes" id="UP001056120">
    <property type="component" value="Linkage Group LG03"/>
</dbReference>
<protein>
    <submittedName>
        <fullName evidence="1">Uncharacterized protein</fullName>
    </submittedName>
</protein>
<organism evidence="1 2">
    <name type="scientific">Smallanthus sonchifolius</name>
    <dbReference type="NCBI Taxonomy" id="185202"/>
    <lineage>
        <taxon>Eukaryota</taxon>
        <taxon>Viridiplantae</taxon>
        <taxon>Streptophyta</taxon>
        <taxon>Embryophyta</taxon>
        <taxon>Tracheophyta</taxon>
        <taxon>Spermatophyta</taxon>
        <taxon>Magnoliopsida</taxon>
        <taxon>eudicotyledons</taxon>
        <taxon>Gunneridae</taxon>
        <taxon>Pentapetalae</taxon>
        <taxon>asterids</taxon>
        <taxon>campanulids</taxon>
        <taxon>Asterales</taxon>
        <taxon>Asteraceae</taxon>
        <taxon>Asteroideae</taxon>
        <taxon>Heliantheae alliance</taxon>
        <taxon>Millerieae</taxon>
        <taxon>Smallanthus</taxon>
    </lineage>
</organism>
<gene>
    <name evidence="1" type="ORF">L1987_08840</name>
</gene>